<evidence type="ECO:0000256" key="5">
    <source>
        <dbReference type="SAM" id="SignalP"/>
    </source>
</evidence>
<dbReference type="PROSITE" id="PS51910">
    <property type="entry name" value="GH18_2"/>
    <property type="match status" value="1"/>
</dbReference>
<keyword evidence="4" id="KW-1015">Disulfide bond</keyword>
<dbReference type="InterPro" id="IPR011583">
    <property type="entry name" value="Chitinase_II/V-like_cat"/>
</dbReference>
<accession>A0A8H8RMS4</accession>
<evidence type="ECO:0000313" key="8">
    <source>
        <dbReference type="EMBL" id="TVY36973.1"/>
    </source>
</evidence>
<dbReference type="SMART" id="SM00270">
    <property type="entry name" value="ChtBD1"/>
    <property type="match status" value="4"/>
</dbReference>
<name>A0A8H8RMS4_9HELO</name>
<organism evidence="8 9">
    <name type="scientific">Lachnellula occidentalis</name>
    <dbReference type="NCBI Taxonomy" id="215460"/>
    <lineage>
        <taxon>Eukaryota</taxon>
        <taxon>Fungi</taxon>
        <taxon>Dikarya</taxon>
        <taxon>Ascomycota</taxon>
        <taxon>Pezizomycotina</taxon>
        <taxon>Leotiomycetes</taxon>
        <taxon>Helotiales</taxon>
        <taxon>Lachnaceae</taxon>
        <taxon>Lachnellula</taxon>
    </lineage>
</organism>
<dbReference type="PANTHER" id="PTHR11177:SF333">
    <property type="entry name" value="CHITINASE"/>
    <property type="match status" value="1"/>
</dbReference>
<keyword evidence="9" id="KW-1185">Reference proteome</keyword>
<keyword evidence="3 4" id="KW-0147">Chitin-binding</keyword>
<feature type="disulfide bond" evidence="4">
    <location>
        <begin position="693"/>
        <end position="708"/>
    </location>
</feature>
<dbReference type="GO" id="GO:0008843">
    <property type="term" value="F:endochitinase activity"/>
    <property type="evidence" value="ECO:0007669"/>
    <property type="project" value="UniProtKB-EC"/>
</dbReference>
<feature type="disulfide bond" evidence="4">
    <location>
        <begin position="707"/>
        <end position="721"/>
    </location>
</feature>
<dbReference type="AlphaFoldDB" id="A0A8H8RMS4"/>
<feature type="domain" description="Chitin-binding type-1" evidence="6">
    <location>
        <begin position="690"/>
        <end position="735"/>
    </location>
</feature>
<keyword evidence="5" id="KW-0732">Signal</keyword>
<feature type="disulfide bond" evidence="4">
    <location>
        <begin position="654"/>
        <end position="668"/>
    </location>
</feature>
<evidence type="ECO:0000313" key="9">
    <source>
        <dbReference type="Proteomes" id="UP000443090"/>
    </source>
</evidence>
<dbReference type="PANTHER" id="PTHR11177">
    <property type="entry name" value="CHITINASE"/>
    <property type="match status" value="1"/>
</dbReference>
<evidence type="ECO:0000256" key="1">
    <source>
        <dbReference type="ARBA" id="ARBA00008682"/>
    </source>
</evidence>
<dbReference type="PROSITE" id="PS50941">
    <property type="entry name" value="CHIT_BIND_I_2"/>
    <property type="match status" value="4"/>
</dbReference>
<feature type="domain" description="GH18" evidence="7">
    <location>
        <begin position="216"/>
        <end position="569"/>
    </location>
</feature>
<evidence type="ECO:0000259" key="6">
    <source>
        <dbReference type="PROSITE" id="PS50941"/>
    </source>
</evidence>
<evidence type="ECO:0000259" key="7">
    <source>
        <dbReference type="PROSITE" id="PS51910"/>
    </source>
</evidence>
<dbReference type="InterPro" id="IPR029070">
    <property type="entry name" value="Chitinase_insertion_sf"/>
</dbReference>
<feature type="chain" id="PRO_5034840907" description="chitinase" evidence="5">
    <location>
        <begin position="25"/>
        <end position="735"/>
    </location>
</feature>
<comment type="similarity">
    <text evidence="1">Belongs to the glycosyl hydrolase 18 family. Chitinase class V subfamily.</text>
</comment>
<dbReference type="InterPro" id="IPR036861">
    <property type="entry name" value="Endochitinase-like_sf"/>
</dbReference>
<dbReference type="CDD" id="cd00035">
    <property type="entry name" value="ChtBD1"/>
    <property type="match status" value="1"/>
</dbReference>
<evidence type="ECO:0000256" key="4">
    <source>
        <dbReference type="PROSITE-ProRule" id="PRU00261"/>
    </source>
</evidence>
<dbReference type="EMBL" id="QGMI01000761">
    <property type="protein sequence ID" value="TVY36973.1"/>
    <property type="molecule type" value="Genomic_DNA"/>
</dbReference>
<dbReference type="InterPro" id="IPR001223">
    <property type="entry name" value="Glyco_hydro18_cat"/>
</dbReference>
<dbReference type="GO" id="GO:0008061">
    <property type="term" value="F:chitin binding"/>
    <property type="evidence" value="ECO:0007669"/>
    <property type="project" value="UniProtKB-UniRule"/>
</dbReference>
<feature type="domain" description="Chitin-binding type-1" evidence="6">
    <location>
        <begin position="637"/>
        <end position="683"/>
    </location>
</feature>
<dbReference type="SUPFAM" id="SSF57016">
    <property type="entry name" value="Plant lectins/antimicrobial peptides"/>
    <property type="match status" value="4"/>
</dbReference>
<dbReference type="InterPro" id="IPR001002">
    <property type="entry name" value="Chitin-bd_1"/>
</dbReference>
<dbReference type="Gene3D" id="3.10.50.10">
    <property type="match status" value="1"/>
</dbReference>
<dbReference type="Gene3D" id="3.20.20.80">
    <property type="entry name" value="Glycosidases"/>
    <property type="match status" value="1"/>
</dbReference>
<sequence>MYPSVLLPTWTFLQVVLHSATSHAQLVPPSHSYNTTSAFISPRRHVISQQDLSLAPPIPILDIGLQHMLGQMGANATRAENVSIAEADGRPPPPDFSKVNLSHQKDAPAECGPGQPCADASCCNSEGKCGFKPYNCVSSAATTCISNCDAHAMCGVDSLQGQQKCALNLCCSYFGYCGTTDAHCATQGQTPCQPGFGDCQVISAPSCTTKTATRGRHVAYYQGGNIANRACDRVYPSQIDITGLTHLNFAFASIDPVTFSVAAADPNDFLLYHQFTSLASPHRLQTWISIGGGGFSGPGPTHTTWSDLSSSTSNRAAFISSLAGFMHKWGFQGADIDWEFPGQPDSGGKPEDTANLALLIKEMRAAFGTKYGISLALPTDFNYLAAFNPIALQPYVSFFNFMAYDLHGPWEAARLGALLRPQAALPDIESTLLPLWFDGLDASKLNLGLPYYGRGATVSSTSCVDLNCPYSSLSRPGQCSGEAGILSLKEIQDIITQLHLIPKVLPDIFQKSITFDDQWISYDDSDTIAEKTQWADQHCFGGTMIWSVDLTKGNGSPDPPALKVSIDGTCGKTSISTCFGSTFGGCCSGSSFCGSSEDYCSARKGCQDQFGVCDEDNSPLNTISSTPAPSPTAVSEDASCGIGKTCKGSVFGYCCSKNGWCGSTPDYCSPAKGCNPASGFCGDNLKMSVDGSCGSGKYCLGSPWGDCCSAHSWCGITPDYCSSANGCQGAFGNCF</sequence>
<gene>
    <name evidence="8" type="primary">CHIT1</name>
    <name evidence="8" type="ORF">LOCC1_G006931</name>
</gene>
<dbReference type="GO" id="GO:0005975">
    <property type="term" value="P:carbohydrate metabolic process"/>
    <property type="evidence" value="ECO:0007669"/>
    <property type="project" value="InterPro"/>
</dbReference>
<dbReference type="SMART" id="SM00636">
    <property type="entry name" value="Glyco_18"/>
    <property type="match status" value="1"/>
</dbReference>
<dbReference type="EC" id="3.2.1.14" evidence="2"/>
<dbReference type="Pfam" id="PF00187">
    <property type="entry name" value="Chitin_bind_1"/>
    <property type="match status" value="1"/>
</dbReference>
<dbReference type="Proteomes" id="UP000443090">
    <property type="component" value="Unassembled WGS sequence"/>
</dbReference>
<dbReference type="SUPFAM" id="SSF51445">
    <property type="entry name" value="(Trans)glycosidases"/>
    <property type="match status" value="1"/>
</dbReference>
<evidence type="ECO:0000256" key="2">
    <source>
        <dbReference type="ARBA" id="ARBA00012729"/>
    </source>
</evidence>
<feature type="disulfide bond" evidence="4">
    <location>
        <begin position="640"/>
        <end position="655"/>
    </location>
</feature>
<feature type="domain" description="Chitin-binding type-1" evidence="6">
    <location>
        <begin position="567"/>
        <end position="615"/>
    </location>
</feature>
<dbReference type="Pfam" id="PF00704">
    <property type="entry name" value="Glyco_hydro_18"/>
    <property type="match status" value="1"/>
</dbReference>
<dbReference type="OrthoDB" id="73875at2759"/>
<feature type="domain" description="Chitin-binding type-1" evidence="6">
    <location>
        <begin position="151"/>
        <end position="201"/>
    </location>
</feature>
<dbReference type="SUPFAM" id="SSF54556">
    <property type="entry name" value="Chitinase insertion domain"/>
    <property type="match status" value="1"/>
</dbReference>
<feature type="signal peptide" evidence="5">
    <location>
        <begin position="1"/>
        <end position="24"/>
    </location>
</feature>
<reference evidence="8 9" key="1">
    <citation type="submission" date="2018-05" db="EMBL/GenBank/DDBJ databases">
        <title>Genome sequencing and assembly of the regulated plant pathogen Lachnellula willkommii and related sister species for the development of diagnostic species identification markers.</title>
        <authorList>
            <person name="Giroux E."/>
            <person name="Bilodeau G."/>
        </authorList>
    </citation>
    <scope>NUCLEOTIDE SEQUENCE [LARGE SCALE GENOMIC DNA]</scope>
    <source>
        <strain evidence="8 9">CBS 160.35</strain>
    </source>
</reference>
<protein>
    <recommendedName>
        <fullName evidence="2">chitinase</fullName>
        <ecNumber evidence="2">3.2.1.14</ecNumber>
    </recommendedName>
</protein>
<dbReference type="CDD" id="cd11618">
    <property type="entry name" value="ChtBD1_1"/>
    <property type="match status" value="2"/>
</dbReference>
<dbReference type="InterPro" id="IPR017853">
    <property type="entry name" value="GH"/>
</dbReference>
<comment type="caution">
    <text evidence="4">Lacks conserved residue(s) required for the propagation of feature annotation.</text>
</comment>
<feature type="disulfide bond" evidence="4">
    <location>
        <begin position="165"/>
        <end position="177"/>
    </location>
</feature>
<dbReference type="InterPro" id="IPR050314">
    <property type="entry name" value="Glycosyl_Hydrlase_18"/>
</dbReference>
<evidence type="ECO:0000256" key="3">
    <source>
        <dbReference type="ARBA" id="ARBA00022669"/>
    </source>
</evidence>
<feature type="disulfide bond" evidence="4">
    <location>
        <begin position="586"/>
        <end position="600"/>
    </location>
</feature>
<comment type="caution">
    <text evidence="8">The sequence shown here is derived from an EMBL/GenBank/DDBJ whole genome shotgun (WGS) entry which is preliminary data.</text>
</comment>
<proteinExistence type="inferred from homology"/>
<dbReference type="Gene3D" id="3.30.60.10">
    <property type="entry name" value="Endochitinase-like"/>
    <property type="match status" value="3"/>
</dbReference>
<feature type="disulfide bond" evidence="4">
    <location>
        <begin position="170"/>
        <end position="184"/>
    </location>
</feature>